<evidence type="ECO:0000256" key="2">
    <source>
        <dbReference type="SAM" id="Phobius"/>
    </source>
</evidence>
<feature type="region of interest" description="Disordered" evidence="1">
    <location>
        <begin position="146"/>
        <end position="210"/>
    </location>
</feature>
<evidence type="ECO:0000313" key="4">
    <source>
        <dbReference type="Proteomes" id="UP001309876"/>
    </source>
</evidence>
<evidence type="ECO:0000256" key="1">
    <source>
        <dbReference type="SAM" id="MobiDB-lite"/>
    </source>
</evidence>
<feature type="compositionally biased region" description="Basic residues" evidence="1">
    <location>
        <begin position="1"/>
        <end position="12"/>
    </location>
</feature>
<proteinExistence type="predicted"/>
<feature type="compositionally biased region" description="Polar residues" evidence="1">
    <location>
        <begin position="192"/>
        <end position="210"/>
    </location>
</feature>
<sequence length="515" mass="57223">MESAGLRRRSKGPAKSPAKRGSVAPEAPQTPRETQELAQMEDDPEHILRSPRRSKTPARRKSLAKAATTTTSDVIDTPVLAAVIPELLPGRRSASVAHGVEGDYRGEGRSQGAMAAASTEPAVRNIDPNEVLPSIEEEDELFLQRSAPEGRAGGSPAVSTGQADARRDSRGLSSSPSIGKTPSPAPRDTPRYSPTHNPRQIPTQDAAQDPQKTFRQLFEDECRRGLRHLGRRWWLLPVAISMFWGAVCSAGPICHNHGYMKVLRLQCMAAPSESFCLIAVYFLLLSSISDIFLGIVRVLVQIGTRGAVREDQPQVVEPADYNLRALLRSVRDWTTHFFRHFGWKQFFRNYIWSIVCDFMVHVLEPIVILVGSLGLRWRWGGLLDGQQALSAFVMVYVTKWFLQAIENYSPQKPWLAHLDRGRLFWTRRPLVVLFLAILSAIFFYQHWDTTVDLVNTTWHAVRVAKAYGRSSGGGGHGNVLKVGGSRIRSTSTVVSYAYVVTQALVRTILPTVTGR</sequence>
<feature type="transmembrane region" description="Helical" evidence="2">
    <location>
        <begin position="430"/>
        <end position="447"/>
    </location>
</feature>
<dbReference type="Proteomes" id="UP001309876">
    <property type="component" value="Unassembled WGS sequence"/>
</dbReference>
<name>A0AAN7T406_9EURO</name>
<feature type="compositionally biased region" description="Polar residues" evidence="1">
    <location>
        <begin position="171"/>
        <end position="180"/>
    </location>
</feature>
<evidence type="ECO:0000313" key="3">
    <source>
        <dbReference type="EMBL" id="KAK5088880.1"/>
    </source>
</evidence>
<feature type="transmembrane region" description="Helical" evidence="2">
    <location>
        <begin position="278"/>
        <end position="300"/>
    </location>
</feature>
<protein>
    <submittedName>
        <fullName evidence="3">Uncharacterized protein</fullName>
    </submittedName>
</protein>
<feature type="compositionally biased region" description="Basic residues" evidence="1">
    <location>
        <begin position="49"/>
        <end position="63"/>
    </location>
</feature>
<accession>A0AAN7T406</accession>
<gene>
    <name evidence="3" type="ORF">LTR05_003102</name>
</gene>
<keyword evidence="2" id="KW-1133">Transmembrane helix</keyword>
<comment type="caution">
    <text evidence="3">The sequence shown here is derived from an EMBL/GenBank/DDBJ whole genome shotgun (WGS) entry which is preliminary data.</text>
</comment>
<keyword evidence="4" id="KW-1185">Reference proteome</keyword>
<feature type="region of interest" description="Disordered" evidence="1">
    <location>
        <begin position="1"/>
        <end position="131"/>
    </location>
</feature>
<reference evidence="3 4" key="1">
    <citation type="submission" date="2023-08" db="EMBL/GenBank/DDBJ databases">
        <title>Black Yeasts Isolated from many extreme environments.</title>
        <authorList>
            <person name="Coleine C."/>
            <person name="Stajich J.E."/>
            <person name="Selbmann L."/>
        </authorList>
    </citation>
    <scope>NUCLEOTIDE SEQUENCE [LARGE SCALE GENOMIC DNA]</scope>
    <source>
        <strain evidence="3 4">CCFEE 5910</strain>
    </source>
</reference>
<dbReference type="AlphaFoldDB" id="A0AAN7T406"/>
<dbReference type="EMBL" id="JAVRRJ010000002">
    <property type="protein sequence ID" value="KAK5088880.1"/>
    <property type="molecule type" value="Genomic_DNA"/>
</dbReference>
<feature type="transmembrane region" description="Helical" evidence="2">
    <location>
        <begin position="233"/>
        <end position="253"/>
    </location>
</feature>
<keyword evidence="2" id="KW-0472">Membrane</keyword>
<organism evidence="3 4">
    <name type="scientific">Lithohypha guttulata</name>
    <dbReference type="NCBI Taxonomy" id="1690604"/>
    <lineage>
        <taxon>Eukaryota</taxon>
        <taxon>Fungi</taxon>
        <taxon>Dikarya</taxon>
        <taxon>Ascomycota</taxon>
        <taxon>Pezizomycotina</taxon>
        <taxon>Eurotiomycetes</taxon>
        <taxon>Chaetothyriomycetidae</taxon>
        <taxon>Chaetothyriales</taxon>
        <taxon>Trichomeriaceae</taxon>
        <taxon>Lithohypha</taxon>
    </lineage>
</organism>
<keyword evidence="2" id="KW-0812">Transmembrane</keyword>